<dbReference type="InterPro" id="IPR000477">
    <property type="entry name" value="RT_dom"/>
</dbReference>
<keyword evidence="4" id="KW-1185">Reference proteome</keyword>
<evidence type="ECO:0000313" key="4">
    <source>
        <dbReference type="Proteomes" id="UP001374579"/>
    </source>
</evidence>
<dbReference type="Proteomes" id="UP001374579">
    <property type="component" value="Unassembled WGS sequence"/>
</dbReference>
<dbReference type="Gene3D" id="3.10.10.10">
    <property type="entry name" value="HIV Type 1 Reverse Transcriptase, subunit A, domain 1"/>
    <property type="match status" value="1"/>
</dbReference>
<name>A0AAN9AXW3_9CAEN</name>
<evidence type="ECO:0000313" key="3">
    <source>
        <dbReference type="EMBL" id="KAK7095233.1"/>
    </source>
</evidence>
<sequence>METPATVRDALRPGDWVTSIDLTDAYFHILILMDRKWLRFRWGDKAYQFRALPFGLSLAPWIFTMVVRQLCALIRQKGVRLRAYLDDWLILSQSQDEPGSGTLPIPYSLRPASSSRHGICDQSGQVGSLPCPGVHLSGHEIRHRGLDGLAFSQESDPASRFDSESGQTSKSASEAPCIHFGTNGVHGQACYPGKGAQAPFPGSSLSGLASGFPRLEDVSADSRVVPSHNQSVAADGLDHPGCTLIVPPPFSADLCIDASLSGWGAHLEQHTASGLWNAVQAESHINVLELEAVAQGLLSFLPHLRGRHVRILTDNTTVAAYLNNQGGVRSPSLSIRSCQILIWCQQHRITLPAKHLPGRLNVLADALIRSSRVVHTEWTITHHALQRLWAHIDKPMIDLFAMRFSKRLPLFVSPFPDPGLWAVNALELDWSGLSAYAFPPPSLLEKVLRKADLERPSLVLVAPMCTSQHWYPDLLRLSQGPPVPLNLVKGELLQPRTGVLRENLRSLQLHGWRLLGTHSNTLARRCWETLPLLNFGSVLCVACG</sequence>
<dbReference type="PANTHER" id="PTHR33050">
    <property type="entry name" value="REVERSE TRANSCRIPTASE DOMAIN-CONTAINING PROTEIN"/>
    <property type="match status" value="1"/>
</dbReference>
<evidence type="ECO:0000259" key="2">
    <source>
        <dbReference type="Pfam" id="PF00078"/>
    </source>
</evidence>
<dbReference type="PANTHER" id="PTHR33050:SF7">
    <property type="entry name" value="RIBONUCLEASE H"/>
    <property type="match status" value="1"/>
</dbReference>
<reference evidence="3 4" key="1">
    <citation type="submission" date="2024-02" db="EMBL/GenBank/DDBJ databases">
        <title>Chromosome-scale genome assembly of the rough periwinkle Littorina saxatilis.</title>
        <authorList>
            <person name="De Jode A."/>
            <person name="Faria R."/>
            <person name="Formenti G."/>
            <person name="Sims Y."/>
            <person name="Smith T.P."/>
            <person name="Tracey A."/>
            <person name="Wood J.M.D."/>
            <person name="Zagrodzka Z.B."/>
            <person name="Johannesson K."/>
            <person name="Butlin R.K."/>
            <person name="Leder E.H."/>
        </authorList>
    </citation>
    <scope>NUCLEOTIDE SEQUENCE [LARGE SCALE GENOMIC DNA]</scope>
    <source>
        <strain evidence="3">Snail1</strain>
        <tissue evidence="3">Muscle</tissue>
    </source>
</reference>
<dbReference type="InterPro" id="IPR043128">
    <property type="entry name" value="Rev_trsase/Diguanyl_cyclase"/>
</dbReference>
<evidence type="ECO:0000256" key="1">
    <source>
        <dbReference type="SAM" id="MobiDB-lite"/>
    </source>
</evidence>
<feature type="domain" description="Reverse transcriptase" evidence="2">
    <location>
        <begin position="13"/>
        <end position="97"/>
    </location>
</feature>
<dbReference type="Pfam" id="PF00078">
    <property type="entry name" value="RVT_1"/>
    <property type="match status" value="1"/>
</dbReference>
<feature type="region of interest" description="Disordered" evidence="1">
    <location>
        <begin position="152"/>
        <end position="176"/>
    </location>
</feature>
<organism evidence="3 4">
    <name type="scientific">Littorina saxatilis</name>
    <dbReference type="NCBI Taxonomy" id="31220"/>
    <lineage>
        <taxon>Eukaryota</taxon>
        <taxon>Metazoa</taxon>
        <taxon>Spiralia</taxon>
        <taxon>Lophotrochozoa</taxon>
        <taxon>Mollusca</taxon>
        <taxon>Gastropoda</taxon>
        <taxon>Caenogastropoda</taxon>
        <taxon>Littorinimorpha</taxon>
        <taxon>Littorinoidea</taxon>
        <taxon>Littorinidae</taxon>
        <taxon>Littorina</taxon>
    </lineage>
</organism>
<dbReference type="CDD" id="cd09275">
    <property type="entry name" value="RNase_HI_RT_DIRS1"/>
    <property type="match status" value="1"/>
</dbReference>
<accession>A0AAN9AXW3</accession>
<comment type="caution">
    <text evidence="3">The sequence shown here is derived from an EMBL/GenBank/DDBJ whole genome shotgun (WGS) entry which is preliminary data.</text>
</comment>
<proteinExistence type="predicted"/>
<dbReference type="CDD" id="cd03714">
    <property type="entry name" value="RT_DIRS1"/>
    <property type="match status" value="1"/>
</dbReference>
<dbReference type="InterPro" id="IPR043502">
    <property type="entry name" value="DNA/RNA_pol_sf"/>
</dbReference>
<protein>
    <recommendedName>
        <fullName evidence="2">Reverse transcriptase domain-containing protein</fullName>
    </recommendedName>
</protein>
<dbReference type="SUPFAM" id="SSF56672">
    <property type="entry name" value="DNA/RNA polymerases"/>
    <property type="match status" value="1"/>
</dbReference>
<gene>
    <name evidence="3" type="ORF">V1264_006669</name>
</gene>
<dbReference type="InterPro" id="IPR052055">
    <property type="entry name" value="Hepadnavirus_pol/RT"/>
</dbReference>
<dbReference type="EMBL" id="JBAMIC010000018">
    <property type="protein sequence ID" value="KAK7095233.1"/>
    <property type="molecule type" value="Genomic_DNA"/>
</dbReference>
<dbReference type="Gene3D" id="3.30.70.270">
    <property type="match status" value="1"/>
</dbReference>
<dbReference type="AlphaFoldDB" id="A0AAN9AXW3"/>